<dbReference type="GO" id="GO:0051536">
    <property type="term" value="F:iron-sulfur cluster binding"/>
    <property type="evidence" value="ECO:0007669"/>
    <property type="project" value="UniProtKB-KW"/>
</dbReference>
<dbReference type="Proteomes" id="UP000623172">
    <property type="component" value="Unassembled WGS sequence"/>
</dbReference>
<evidence type="ECO:0000313" key="6">
    <source>
        <dbReference type="EMBL" id="MBC8530275.1"/>
    </source>
</evidence>
<keyword evidence="4" id="KW-0411">Iron-sulfur</keyword>
<comment type="cofactor">
    <cofactor evidence="1">
        <name>[4Fe-4S] cluster</name>
        <dbReference type="ChEBI" id="CHEBI:49883"/>
    </cofactor>
</comment>
<dbReference type="PANTHER" id="PTHR32329:SF7">
    <property type="entry name" value="ACTIVATOR OF 2-HYDROXYACYL-COA-HYDRATASE"/>
    <property type="match status" value="1"/>
</dbReference>
<evidence type="ECO:0000256" key="3">
    <source>
        <dbReference type="ARBA" id="ARBA00023004"/>
    </source>
</evidence>
<dbReference type="InterPro" id="IPR008275">
    <property type="entry name" value="CoA_E_activase_dom"/>
</dbReference>
<evidence type="ECO:0000256" key="2">
    <source>
        <dbReference type="ARBA" id="ARBA00022723"/>
    </source>
</evidence>
<dbReference type="PANTHER" id="PTHR32329">
    <property type="entry name" value="BIFUNCTIONAL PROTEIN [INCLUDES 2-HYDROXYACYL-COA DEHYDRATASE (N-TER) AND ITS ACTIVATOR DOMAIN (C_TERM)-RELATED"/>
    <property type="match status" value="1"/>
</dbReference>
<dbReference type="NCBIfam" id="TIGR00241">
    <property type="entry name" value="CoA_E_activ"/>
    <property type="match status" value="1"/>
</dbReference>
<accession>A0A926D0T9</accession>
<comment type="caution">
    <text evidence="6">The sequence shown here is derived from an EMBL/GenBank/DDBJ whole genome shotgun (WGS) entry which is preliminary data.</text>
</comment>
<sequence>MYLGIDVGSVSTNLVAYRDGRVLKKLYLRTRGKPVDAVQRGMAEFSAELSGEPVEGVGATGSGRQLAGMMVGADVVKNEITAHGVAASASEPEVRTVLEIGGQDSKIIFLKDGVVRDFAMNTVCAAGTGSFLDRQAARLGMDLAEFGELALKSRKDVSIAGRCAVFAESDMIHKQQAGYAEADIVAGLCRALVRNYLNNLARGRQLEGPVLFQGGVAANPGIVRAFERELGLTVAVPEHFEVMGALGAALLAEQAVQRSGATHFRGWGGWDREYATQGFACQGCANSCEVMRVLADGKPLAVWGDQCGRWSEARAHASAE</sequence>
<evidence type="ECO:0000256" key="1">
    <source>
        <dbReference type="ARBA" id="ARBA00001966"/>
    </source>
</evidence>
<dbReference type="GO" id="GO:0046872">
    <property type="term" value="F:metal ion binding"/>
    <property type="evidence" value="ECO:0007669"/>
    <property type="project" value="UniProtKB-KW"/>
</dbReference>
<keyword evidence="3" id="KW-0408">Iron</keyword>
<proteinExistence type="predicted"/>
<keyword evidence="2" id="KW-0479">Metal-binding</keyword>
<dbReference type="EMBL" id="JACRSR010000001">
    <property type="protein sequence ID" value="MBC8530275.1"/>
    <property type="molecule type" value="Genomic_DNA"/>
</dbReference>
<organism evidence="6 7">
    <name type="scientific">Gehongia tenuis</name>
    <dbReference type="NCBI Taxonomy" id="2763655"/>
    <lineage>
        <taxon>Bacteria</taxon>
        <taxon>Bacillati</taxon>
        <taxon>Bacillota</taxon>
        <taxon>Clostridia</taxon>
        <taxon>Christensenellales</taxon>
        <taxon>Christensenellaceae</taxon>
        <taxon>Gehongia</taxon>
    </lineage>
</organism>
<evidence type="ECO:0000313" key="7">
    <source>
        <dbReference type="Proteomes" id="UP000623172"/>
    </source>
</evidence>
<name>A0A926D0T9_9FIRM</name>
<dbReference type="InterPro" id="IPR051805">
    <property type="entry name" value="Dehydratase_Activator_Redct"/>
</dbReference>
<dbReference type="AlphaFoldDB" id="A0A926D0T9"/>
<dbReference type="RefSeq" id="WP_249314164.1">
    <property type="nucleotide sequence ID" value="NZ_JACRSR010000001.1"/>
</dbReference>
<evidence type="ECO:0000259" key="5">
    <source>
        <dbReference type="Pfam" id="PF01869"/>
    </source>
</evidence>
<keyword evidence="7" id="KW-1185">Reference proteome</keyword>
<feature type="domain" description="ATPase BadF/BadG/BcrA/BcrD type" evidence="5">
    <location>
        <begin position="3"/>
        <end position="252"/>
    </location>
</feature>
<dbReference type="Pfam" id="PF01869">
    <property type="entry name" value="BcrAD_BadFG"/>
    <property type="match status" value="1"/>
</dbReference>
<dbReference type="CDD" id="cd24035">
    <property type="entry name" value="ASKHA_NBD_O66634-like_rpt2"/>
    <property type="match status" value="1"/>
</dbReference>
<dbReference type="Gene3D" id="3.30.420.40">
    <property type="match status" value="2"/>
</dbReference>
<gene>
    <name evidence="6" type="ORF">H8696_00240</name>
</gene>
<dbReference type="InterPro" id="IPR002731">
    <property type="entry name" value="ATPase_BadF"/>
</dbReference>
<protein>
    <submittedName>
        <fullName evidence="6">2-hydroxyglutaryl-CoA dehydratase</fullName>
    </submittedName>
</protein>
<dbReference type="InterPro" id="IPR043129">
    <property type="entry name" value="ATPase_NBD"/>
</dbReference>
<reference evidence="6" key="1">
    <citation type="submission" date="2020-08" db="EMBL/GenBank/DDBJ databases">
        <title>Genome public.</title>
        <authorList>
            <person name="Liu C."/>
            <person name="Sun Q."/>
        </authorList>
    </citation>
    <scope>NUCLEOTIDE SEQUENCE</scope>
    <source>
        <strain evidence="6">NSJ-53</strain>
    </source>
</reference>
<evidence type="ECO:0000256" key="4">
    <source>
        <dbReference type="ARBA" id="ARBA00023014"/>
    </source>
</evidence>
<dbReference type="SUPFAM" id="SSF53067">
    <property type="entry name" value="Actin-like ATPase domain"/>
    <property type="match status" value="1"/>
</dbReference>